<protein>
    <recommendedName>
        <fullName evidence="4">Colicin transporter</fullName>
    </recommendedName>
</protein>
<keyword evidence="1" id="KW-0472">Membrane</keyword>
<keyword evidence="1" id="KW-1133">Transmembrane helix</keyword>
<evidence type="ECO:0000256" key="1">
    <source>
        <dbReference type="SAM" id="Phobius"/>
    </source>
</evidence>
<organism evidence="2 3">
    <name type="scientific">Sphingomonas hengshuiensis</name>
    <dbReference type="NCBI Taxonomy" id="1609977"/>
    <lineage>
        <taxon>Bacteria</taxon>
        <taxon>Pseudomonadati</taxon>
        <taxon>Pseudomonadota</taxon>
        <taxon>Alphaproteobacteria</taxon>
        <taxon>Sphingomonadales</taxon>
        <taxon>Sphingomonadaceae</taxon>
        <taxon>Sphingomonas</taxon>
    </lineage>
</organism>
<evidence type="ECO:0008006" key="4">
    <source>
        <dbReference type="Google" id="ProtNLM"/>
    </source>
</evidence>
<comment type="caution">
    <text evidence="2">The sequence shown here is derived from an EMBL/GenBank/DDBJ whole genome shotgun (WGS) entry which is preliminary data.</text>
</comment>
<feature type="transmembrane region" description="Helical" evidence="1">
    <location>
        <begin position="6"/>
        <end position="26"/>
    </location>
</feature>
<sequence>MGTFGFGTLGKLVAVGVMAPGFYLVISQGAAERGRVEAVERSIVQARKDIRALETEFDTRANMAQLERWNGDVLSLAAPRAEQYVGGEHQLASLPGRTEGGNVALAYVVPSAPMEMAAAVPEPALAVPAAAPAATVPDRAEKPRPVVKPVGAVRAAAVVPAKARAVAMLDRTLLSDATMADLARSARKEAARP</sequence>
<evidence type="ECO:0000313" key="3">
    <source>
        <dbReference type="Proteomes" id="UP000248614"/>
    </source>
</evidence>
<proteinExistence type="predicted"/>
<keyword evidence="1" id="KW-0812">Transmembrane</keyword>
<dbReference type="EMBL" id="QFNF01000002">
    <property type="protein sequence ID" value="PZO80658.1"/>
    <property type="molecule type" value="Genomic_DNA"/>
</dbReference>
<dbReference type="AlphaFoldDB" id="A0A2W5BHM1"/>
<evidence type="ECO:0000313" key="2">
    <source>
        <dbReference type="EMBL" id="PZO80658.1"/>
    </source>
</evidence>
<name>A0A2W5BHM1_9SPHN</name>
<dbReference type="Proteomes" id="UP000248614">
    <property type="component" value="Unassembled WGS sequence"/>
</dbReference>
<accession>A0A2W5BHM1</accession>
<reference evidence="2 3" key="1">
    <citation type="submission" date="2017-08" db="EMBL/GenBank/DDBJ databases">
        <title>Infants hospitalized years apart are colonized by the same room-sourced microbial strains.</title>
        <authorList>
            <person name="Brooks B."/>
            <person name="Olm M.R."/>
            <person name="Firek B.A."/>
            <person name="Baker R."/>
            <person name="Thomas B.C."/>
            <person name="Morowitz M.J."/>
            <person name="Banfield J.F."/>
        </authorList>
    </citation>
    <scope>NUCLEOTIDE SEQUENCE [LARGE SCALE GENOMIC DNA]</scope>
    <source>
        <strain evidence="2">S2_018_000_R3_110</strain>
    </source>
</reference>
<gene>
    <name evidence="2" type="ORF">DI632_01035</name>
</gene>